<evidence type="ECO:0000313" key="6">
    <source>
        <dbReference type="EMBL" id="QXT40157.1"/>
    </source>
</evidence>
<dbReference type="InterPro" id="IPR000847">
    <property type="entry name" value="LysR_HTH_N"/>
</dbReference>
<dbReference type="KEGG" id="gce:KYE46_02560"/>
<evidence type="ECO:0000256" key="3">
    <source>
        <dbReference type="ARBA" id="ARBA00023125"/>
    </source>
</evidence>
<dbReference type="Pfam" id="PF00126">
    <property type="entry name" value="HTH_1"/>
    <property type="match status" value="1"/>
</dbReference>
<dbReference type="GO" id="GO:0003700">
    <property type="term" value="F:DNA-binding transcription factor activity"/>
    <property type="evidence" value="ECO:0007669"/>
    <property type="project" value="InterPro"/>
</dbReference>
<dbReference type="Proteomes" id="UP000825009">
    <property type="component" value="Chromosome"/>
</dbReference>
<protein>
    <submittedName>
        <fullName evidence="6">LysR family transcriptional regulator</fullName>
    </submittedName>
</protein>
<keyword evidence="2" id="KW-0805">Transcription regulation</keyword>
<evidence type="ECO:0000256" key="2">
    <source>
        <dbReference type="ARBA" id="ARBA00023015"/>
    </source>
</evidence>
<organism evidence="6 7">
    <name type="scientific">Gymnodinialimonas ceratoperidinii</name>
    <dbReference type="NCBI Taxonomy" id="2856823"/>
    <lineage>
        <taxon>Bacteria</taxon>
        <taxon>Pseudomonadati</taxon>
        <taxon>Pseudomonadota</taxon>
        <taxon>Alphaproteobacteria</taxon>
        <taxon>Rhodobacterales</taxon>
        <taxon>Paracoccaceae</taxon>
        <taxon>Gymnodinialimonas</taxon>
    </lineage>
</organism>
<proteinExistence type="inferred from homology"/>
<evidence type="ECO:0000313" key="7">
    <source>
        <dbReference type="Proteomes" id="UP000825009"/>
    </source>
</evidence>
<feature type="domain" description="HTH lysR-type" evidence="5">
    <location>
        <begin position="7"/>
        <end position="64"/>
    </location>
</feature>
<dbReference type="AlphaFoldDB" id="A0A8F6TYN8"/>
<sequence length="301" mass="32802">MDWRDIPSLSALRAFEAAARLGSLSEAARALNVTHAAIAAHVRALETEFGQPLLRRSGRGMVATQMGAELARDLGTGFAEIAAGVRSMRRGREDRPVTLSTTPSFAENWLMPCLAAFWSAHPDVPLSVQTSQNVIDLRREGVDLVIRHGKGPWPGLEGIVLTHAKMVVVAQPGRFGPSPANRSSPEAWDRVLALPWLIDQSHTEFNKRLHKLGIDRNTLQSTDLPSNALLLPACRAGAGVSAQPHALVETDIADGRLEVLAEEETTEYAYHLLHLPGPLSRRAQTFVTWLRRDSRCIAGAS</sequence>
<dbReference type="GO" id="GO:0043565">
    <property type="term" value="F:sequence-specific DNA binding"/>
    <property type="evidence" value="ECO:0007669"/>
    <property type="project" value="TreeGrafter"/>
</dbReference>
<dbReference type="EMBL" id="CP079194">
    <property type="protein sequence ID" value="QXT40157.1"/>
    <property type="molecule type" value="Genomic_DNA"/>
</dbReference>
<dbReference type="GO" id="GO:0006351">
    <property type="term" value="P:DNA-templated transcription"/>
    <property type="evidence" value="ECO:0007669"/>
    <property type="project" value="TreeGrafter"/>
</dbReference>
<reference evidence="6 7" key="1">
    <citation type="submission" date="2021-07" db="EMBL/GenBank/DDBJ databases">
        <title>A novel Jannaschia species isolated from marine dinoflagellate Ceratoperidinium margalefii.</title>
        <authorList>
            <person name="Jiang Y."/>
            <person name="Li Z."/>
        </authorList>
    </citation>
    <scope>NUCLEOTIDE SEQUENCE [LARGE SCALE GENOMIC DNA]</scope>
    <source>
        <strain evidence="6 7">J12C1-MA-4</strain>
    </source>
</reference>
<accession>A0A8F6TYN8</accession>
<name>A0A8F6TYN8_9RHOB</name>
<dbReference type="PROSITE" id="PS50931">
    <property type="entry name" value="HTH_LYSR"/>
    <property type="match status" value="1"/>
</dbReference>
<evidence type="ECO:0000259" key="5">
    <source>
        <dbReference type="PROSITE" id="PS50931"/>
    </source>
</evidence>
<dbReference type="RefSeq" id="WP_219003249.1">
    <property type="nucleotide sequence ID" value="NZ_CP079194.1"/>
</dbReference>
<gene>
    <name evidence="6" type="ORF">KYE46_02560</name>
</gene>
<keyword evidence="3" id="KW-0238">DNA-binding</keyword>
<dbReference type="InterPro" id="IPR005119">
    <property type="entry name" value="LysR_subst-bd"/>
</dbReference>
<comment type="similarity">
    <text evidence="1">Belongs to the LysR transcriptional regulatory family.</text>
</comment>
<keyword evidence="7" id="KW-1185">Reference proteome</keyword>
<dbReference type="Pfam" id="PF03466">
    <property type="entry name" value="LysR_substrate"/>
    <property type="match status" value="1"/>
</dbReference>
<keyword evidence="4" id="KW-0804">Transcription</keyword>
<evidence type="ECO:0000256" key="1">
    <source>
        <dbReference type="ARBA" id="ARBA00009437"/>
    </source>
</evidence>
<dbReference type="PANTHER" id="PTHR30537:SF79">
    <property type="entry name" value="TRANSCRIPTIONAL REGULATOR-RELATED"/>
    <property type="match status" value="1"/>
</dbReference>
<evidence type="ECO:0000256" key="4">
    <source>
        <dbReference type="ARBA" id="ARBA00023163"/>
    </source>
</evidence>
<dbReference type="PANTHER" id="PTHR30537">
    <property type="entry name" value="HTH-TYPE TRANSCRIPTIONAL REGULATOR"/>
    <property type="match status" value="1"/>
</dbReference>
<dbReference type="InterPro" id="IPR058163">
    <property type="entry name" value="LysR-type_TF_proteobact-type"/>
</dbReference>